<keyword evidence="10" id="KW-1185">Reference proteome</keyword>
<dbReference type="Proteomes" id="UP001622557">
    <property type="component" value="Chromosome"/>
</dbReference>
<dbReference type="GO" id="GO:0016757">
    <property type="term" value="F:glycosyltransferase activity"/>
    <property type="evidence" value="ECO:0007669"/>
    <property type="project" value="UniProtKB-KW"/>
</dbReference>
<reference evidence="9 10" key="1">
    <citation type="submission" date="2022-10" db="EMBL/GenBank/DDBJ databases">
        <title>The complete genomes of actinobacterial strains from the NBC collection.</title>
        <authorList>
            <person name="Joergensen T.S."/>
            <person name="Alvarez Arevalo M."/>
            <person name="Sterndorff E.B."/>
            <person name="Faurdal D."/>
            <person name="Vuksanovic O."/>
            <person name="Mourched A.-S."/>
            <person name="Charusanti P."/>
            <person name="Shaw S."/>
            <person name="Blin K."/>
            <person name="Weber T."/>
        </authorList>
    </citation>
    <scope>NUCLEOTIDE SEQUENCE [LARGE SCALE GENOMIC DNA]</scope>
    <source>
        <strain evidence="9 10">NBC_00156</strain>
    </source>
</reference>
<dbReference type="Pfam" id="PF21269">
    <property type="entry name" value="TreT_GT1"/>
    <property type="match status" value="1"/>
</dbReference>
<dbReference type="EC" id="2.4.-.-" evidence="9"/>
<evidence type="ECO:0000256" key="1">
    <source>
        <dbReference type="ARBA" id="ARBA00009481"/>
    </source>
</evidence>
<protein>
    <submittedName>
        <fullName evidence="9">Glycosyltransferase</fullName>
        <ecNumber evidence="9">2.4.-.-</ecNumber>
    </submittedName>
</protein>
<evidence type="ECO:0000313" key="9">
    <source>
        <dbReference type="EMBL" id="WTQ79279.1"/>
    </source>
</evidence>
<evidence type="ECO:0000259" key="8">
    <source>
        <dbReference type="Pfam" id="PF21269"/>
    </source>
</evidence>
<sequence>MGLLVSEILPESDGGASRGVSLPVRIAHALAQRTIWHLNSTARGGGVADLLEKSIRLHNESGLRARWLVLTGEPGFFAVTKRLHHRLHGSPDPAGPLGPAERDVYESTTRRQAREVLELVAPGDLCVLHDPQTLGLAPHLVAAGLDVAWRCHIGTAARSAVVRDTWDFLDPYLRAPARCVFTAERYAPPGLAGQRDKVVVLRPSIDPSARKNRPMTRTAAHDRLHAIGLQPGPGRPTAARTARIVQDRLLPADAPMVLQVSRWDPLKDMAGVLRGFADHVAPARDDVHLVLAGPEPDDIPDDPEGGRILRELRGVWEALDRPVRERVHLVTLSLSDPGANADSVNALQRRADIVVQKSLREGFGLTVTEAMWKGKAIVASAVGGITDQIRDGHEGALVRNPHDLAAFGRSILRLLADGDLRERYGTAAHRRCTKEFLIYREFMDYCSLYTGLLRRTPTATHP</sequence>
<feature type="domain" description="Glycosyl transferase family 1" evidence="7">
    <location>
        <begin position="246"/>
        <end position="430"/>
    </location>
</feature>
<evidence type="ECO:0000256" key="3">
    <source>
        <dbReference type="ARBA" id="ARBA00022526"/>
    </source>
</evidence>
<evidence type="ECO:0000256" key="4">
    <source>
        <dbReference type="ARBA" id="ARBA00022676"/>
    </source>
</evidence>
<dbReference type="Pfam" id="PF00534">
    <property type="entry name" value="Glycos_transf_1"/>
    <property type="match status" value="1"/>
</dbReference>
<dbReference type="SUPFAM" id="SSF53756">
    <property type="entry name" value="UDP-Glycosyltransferase/glycogen phosphorylase"/>
    <property type="match status" value="1"/>
</dbReference>
<organism evidence="9 10">
    <name type="scientific">Streptomyces achromogenes</name>
    <dbReference type="NCBI Taxonomy" id="67255"/>
    <lineage>
        <taxon>Bacteria</taxon>
        <taxon>Bacillati</taxon>
        <taxon>Actinomycetota</taxon>
        <taxon>Actinomycetes</taxon>
        <taxon>Kitasatosporales</taxon>
        <taxon>Streptomycetaceae</taxon>
        <taxon>Streptomyces</taxon>
    </lineage>
</organism>
<dbReference type="RefSeq" id="WP_405445061.1">
    <property type="nucleotide sequence ID" value="NZ_CP108164.1"/>
</dbReference>
<name>A0ABZ1KF40_STRAH</name>
<dbReference type="PANTHER" id="PTHR47779:SF1">
    <property type="entry name" value="SYNTHASE (CCG-9), PUTATIVE (AFU_ORTHOLOGUE AFUA_3G12100)-RELATED"/>
    <property type="match status" value="1"/>
</dbReference>
<evidence type="ECO:0000259" key="7">
    <source>
        <dbReference type="Pfam" id="PF00534"/>
    </source>
</evidence>
<dbReference type="EMBL" id="CP108164">
    <property type="protein sequence ID" value="WTQ79279.1"/>
    <property type="molecule type" value="Genomic_DNA"/>
</dbReference>
<keyword evidence="3" id="KW-0313">Glucose metabolism</keyword>
<evidence type="ECO:0000256" key="2">
    <source>
        <dbReference type="ARBA" id="ARBA00011738"/>
    </source>
</evidence>
<gene>
    <name evidence="9" type="ORF">OG350_02720</name>
</gene>
<comment type="similarity">
    <text evidence="1">Belongs to the glycosyltransferase group 1 family. Glycosyltransferase 4 subfamily.</text>
</comment>
<dbReference type="PANTHER" id="PTHR47779">
    <property type="entry name" value="SYNTHASE (CCG-9), PUTATIVE (AFU_ORTHOLOGUE AFUA_3G12100)-RELATED"/>
    <property type="match status" value="1"/>
</dbReference>
<dbReference type="InterPro" id="IPR052078">
    <property type="entry name" value="Trehalose_Metab_GTase"/>
</dbReference>
<evidence type="ECO:0000256" key="6">
    <source>
        <dbReference type="ARBA" id="ARBA00023277"/>
    </source>
</evidence>
<dbReference type="GeneID" id="97279302"/>
<feature type="domain" description="Trehalose synthase N-terminal" evidence="8">
    <location>
        <begin position="37"/>
        <end position="187"/>
    </location>
</feature>
<evidence type="ECO:0000256" key="5">
    <source>
        <dbReference type="ARBA" id="ARBA00022679"/>
    </source>
</evidence>
<comment type="subunit">
    <text evidence="2">Homodimer.</text>
</comment>
<keyword evidence="5 9" id="KW-0808">Transferase</keyword>
<proteinExistence type="inferred from homology"/>
<evidence type="ECO:0000313" key="10">
    <source>
        <dbReference type="Proteomes" id="UP001622557"/>
    </source>
</evidence>
<dbReference type="InterPro" id="IPR049438">
    <property type="entry name" value="TreT_GT1"/>
</dbReference>
<dbReference type="InterPro" id="IPR001296">
    <property type="entry name" value="Glyco_trans_1"/>
</dbReference>
<keyword evidence="6" id="KW-0119">Carbohydrate metabolism</keyword>
<dbReference type="Gene3D" id="3.40.50.2000">
    <property type="entry name" value="Glycogen Phosphorylase B"/>
    <property type="match status" value="2"/>
</dbReference>
<keyword evidence="4 9" id="KW-0328">Glycosyltransferase</keyword>
<accession>A0ABZ1KF40</accession>